<feature type="chain" id="PRO_5018072882" description="Ubiquitin 3 binding protein But2 C-terminal domain-containing protein" evidence="1">
    <location>
        <begin position="21"/>
        <end position="218"/>
    </location>
</feature>
<evidence type="ECO:0008006" key="4">
    <source>
        <dbReference type="Google" id="ProtNLM"/>
    </source>
</evidence>
<dbReference type="Proteomes" id="UP000267821">
    <property type="component" value="Unassembled WGS sequence"/>
</dbReference>
<gene>
    <name evidence="2" type="ORF">L211DRAFT_777062</name>
</gene>
<reference evidence="2 3" key="1">
    <citation type="journal article" date="2018" name="Nat. Ecol. Evol.">
        <title>Pezizomycetes genomes reveal the molecular basis of ectomycorrhizal truffle lifestyle.</title>
        <authorList>
            <person name="Murat C."/>
            <person name="Payen T."/>
            <person name="Noel B."/>
            <person name="Kuo A."/>
            <person name="Morin E."/>
            <person name="Chen J."/>
            <person name="Kohler A."/>
            <person name="Krizsan K."/>
            <person name="Balestrini R."/>
            <person name="Da Silva C."/>
            <person name="Montanini B."/>
            <person name="Hainaut M."/>
            <person name="Levati E."/>
            <person name="Barry K.W."/>
            <person name="Belfiori B."/>
            <person name="Cichocki N."/>
            <person name="Clum A."/>
            <person name="Dockter R.B."/>
            <person name="Fauchery L."/>
            <person name="Guy J."/>
            <person name="Iotti M."/>
            <person name="Le Tacon F."/>
            <person name="Lindquist E.A."/>
            <person name="Lipzen A."/>
            <person name="Malagnac F."/>
            <person name="Mello A."/>
            <person name="Molinier V."/>
            <person name="Miyauchi S."/>
            <person name="Poulain J."/>
            <person name="Riccioni C."/>
            <person name="Rubini A."/>
            <person name="Sitrit Y."/>
            <person name="Splivallo R."/>
            <person name="Traeger S."/>
            <person name="Wang M."/>
            <person name="Zifcakova L."/>
            <person name="Wipf D."/>
            <person name="Zambonelli A."/>
            <person name="Paolocci F."/>
            <person name="Nowrousian M."/>
            <person name="Ottonello S."/>
            <person name="Baldrian P."/>
            <person name="Spatafora J.W."/>
            <person name="Henrissat B."/>
            <person name="Nagy L.G."/>
            <person name="Aury J.M."/>
            <person name="Wincker P."/>
            <person name="Grigoriev I.V."/>
            <person name="Bonfante P."/>
            <person name="Martin F.M."/>
        </authorList>
    </citation>
    <scope>NUCLEOTIDE SEQUENCE [LARGE SCALE GENOMIC DNA]</scope>
    <source>
        <strain evidence="2 3">ATCC MYA-4762</strain>
    </source>
</reference>
<dbReference type="AlphaFoldDB" id="A0A3N4M1U0"/>
<organism evidence="2 3">
    <name type="scientific">Terfezia boudieri ATCC MYA-4762</name>
    <dbReference type="NCBI Taxonomy" id="1051890"/>
    <lineage>
        <taxon>Eukaryota</taxon>
        <taxon>Fungi</taxon>
        <taxon>Dikarya</taxon>
        <taxon>Ascomycota</taxon>
        <taxon>Pezizomycotina</taxon>
        <taxon>Pezizomycetes</taxon>
        <taxon>Pezizales</taxon>
        <taxon>Pezizaceae</taxon>
        <taxon>Terfezia</taxon>
    </lineage>
</organism>
<dbReference type="PANTHER" id="PTHR38847:SF1">
    <property type="entry name" value="PSEUDOURIDINE SYNTHASE RSUA_RLUA-LIKE DOMAIN-CONTAINING PROTEIN"/>
    <property type="match status" value="1"/>
</dbReference>
<dbReference type="InterPro" id="IPR025649">
    <property type="entry name" value="DUF4360"/>
</dbReference>
<name>A0A3N4M1U0_9PEZI</name>
<evidence type="ECO:0000313" key="2">
    <source>
        <dbReference type="EMBL" id="RPB29020.1"/>
    </source>
</evidence>
<keyword evidence="1" id="KW-0732">Signal</keyword>
<dbReference type="STRING" id="1051890.A0A3N4M1U0"/>
<accession>A0A3N4M1U0</accession>
<dbReference type="Pfam" id="PF14273">
    <property type="entry name" value="DUF4360"/>
    <property type="match status" value="1"/>
</dbReference>
<protein>
    <recommendedName>
        <fullName evidence="4">Ubiquitin 3 binding protein But2 C-terminal domain-containing protein</fullName>
    </recommendedName>
</protein>
<dbReference type="InParanoid" id="A0A3N4M1U0"/>
<sequence>MHALPTRLLALTAFILGIVASPVSHHPDWSKVFIKLLPTSGFGSGCPPPDSVNPTLGPNGAWLNLAFYKYFAEVYPGSKPSENYKNCQLQFEVHFPPGWSLTLFKTTFTGRFTLDEGVNATQEATYHFGGNPQATATFICDGDSMGPWTGPRKGRYSCLDELLVGKYIWSSCKGTFETLFIETSIELDNSDNKGGSGFINTESSETATQQFELLWKPC</sequence>
<proteinExistence type="predicted"/>
<dbReference type="EMBL" id="ML121528">
    <property type="protein sequence ID" value="RPB29020.1"/>
    <property type="molecule type" value="Genomic_DNA"/>
</dbReference>
<feature type="signal peptide" evidence="1">
    <location>
        <begin position="1"/>
        <end position="20"/>
    </location>
</feature>
<evidence type="ECO:0000256" key="1">
    <source>
        <dbReference type="SAM" id="SignalP"/>
    </source>
</evidence>
<keyword evidence="3" id="KW-1185">Reference proteome</keyword>
<dbReference type="OrthoDB" id="152248at2759"/>
<evidence type="ECO:0000313" key="3">
    <source>
        <dbReference type="Proteomes" id="UP000267821"/>
    </source>
</evidence>
<dbReference type="PANTHER" id="PTHR38847">
    <property type="match status" value="1"/>
</dbReference>